<dbReference type="STRING" id="1231657.A0A1Y2AAW9"/>
<name>A0A1Y2AAW9_9PLEO</name>
<dbReference type="AlphaFoldDB" id="A0A1Y2AAW9"/>
<organism evidence="2 3">
    <name type="scientific">Clohesyomyces aquaticus</name>
    <dbReference type="NCBI Taxonomy" id="1231657"/>
    <lineage>
        <taxon>Eukaryota</taxon>
        <taxon>Fungi</taxon>
        <taxon>Dikarya</taxon>
        <taxon>Ascomycota</taxon>
        <taxon>Pezizomycotina</taxon>
        <taxon>Dothideomycetes</taxon>
        <taxon>Pleosporomycetidae</taxon>
        <taxon>Pleosporales</taxon>
        <taxon>Lindgomycetaceae</taxon>
        <taxon>Clohesyomyces</taxon>
    </lineage>
</organism>
<dbReference type="Proteomes" id="UP000193144">
    <property type="component" value="Unassembled WGS sequence"/>
</dbReference>
<dbReference type="Pfam" id="PF09994">
    <property type="entry name" value="T6SS_Tle1-like_cat"/>
    <property type="match status" value="1"/>
</dbReference>
<evidence type="ECO:0000313" key="2">
    <source>
        <dbReference type="EMBL" id="ORY19624.1"/>
    </source>
</evidence>
<accession>A0A1Y2AAW9</accession>
<dbReference type="OrthoDB" id="3162439at2759"/>
<comment type="caution">
    <text evidence="2">The sequence shown here is derived from an EMBL/GenBank/DDBJ whole genome shotgun (WGS) entry which is preliminary data.</text>
</comment>
<dbReference type="EMBL" id="MCFA01000002">
    <property type="protein sequence ID" value="ORY19624.1"/>
    <property type="molecule type" value="Genomic_DNA"/>
</dbReference>
<dbReference type="InterPro" id="IPR029058">
    <property type="entry name" value="AB_hydrolase_fold"/>
</dbReference>
<dbReference type="SUPFAM" id="SSF53474">
    <property type="entry name" value="alpha/beta-Hydrolases"/>
    <property type="match status" value="1"/>
</dbReference>
<keyword evidence="3" id="KW-1185">Reference proteome</keyword>
<dbReference type="InterPro" id="IPR018712">
    <property type="entry name" value="Tle1-like_cat"/>
</dbReference>
<dbReference type="PANTHER" id="PTHR33840">
    <property type="match status" value="1"/>
</dbReference>
<feature type="domain" description="T6SS Phospholipase effector Tle1-like catalytic" evidence="1">
    <location>
        <begin position="8"/>
        <end position="270"/>
    </location>
</feature>
<gene>
    <name evidence="2" type="ORF">BCR34DRAFT_471960</name>
</gene>
<evidence type="ECO:0000313" key="3">
    <source>
        <dbReference type="Proteomes" id="UP000193144"/>
    </source>
</evidence>
<dbReference type="PANTHER" id="PTHR33840:SF1">
    <property type="entry name" value="TLE1 PHOSPHOLIPASE DOMAIN-CONTAINING PROTEIN"/>
    <property type="match status" value="1"/>
</dbReference>
<protein>
    <recommendedName>
        <fullName evidence="1">T6SS Phospholipase effector Tle1-like catalytic domain-containing protein</fullName>
    </recommendedName>
</protein>
<reference evidence="2 3" key="1">
    <citation type="submission" date="2016-07" db="EMBL/GenBank/DDBJ databases">
        <title>Pervasive Adenine N6-methylation of Active Genes in Fungi.</title>
        <authorList>
            <consortium name="DOE Joint Genome Institute"/>
            <person name="Mondo S.J."/>
            <person name="Dannebaum R.O."/>
            <person name="Kuo R.C."/>
            <person name="Labutti K."/>
            <person name="Haridas S."/>
            <person name="Kuo A."/>
            <person name="Salamov A."/>
            <person name="Ahrendt S.R."/>
            <person name="Lipzen A."/>
            <person name="Sullivan W."/>
            <person name="Andreopoulos W.B."/>
            <person name="Clum A."/>
            <person name="Lindquist E."/>
            <person name="Daum C."/>
            <person name="Ramamoorthy G.K."/>
            <person name="Gryganskyi A."/>
            <person name="Culley D."/>
            <person name="Magnuson J.K."/>
            <person name="James T.Y."/>
            <person name="O'Malley M.A."/>
            <person name="Stajich J.E."/>
            <person name="Spatafora J.W."/>
            <person name="Visel A."/>
            <person name="Grigoriev I.V."/>
        </authorList>
    </citation>
    <scope>NUCLEOTIDE SEQUENCE [LARGE SCALE GENOMIC DNA]</scope>
    <source>
        <strain evidence="2 3">CBS 115471</strain>
    </source>
</reference>
<proteinExistence type="predicted"/>
<evidence type="ECO:0000259" key="1">
    <source>
        <dbReference type="Pfam" id="PF09994"/>
    </source>
</evidence>
<sequence>MAGYQPEKRLVVCCDGTWNDSVSTDSPLTNVSRFSRCVEAIGEDGILQIVYYHTGVGSGTSKLSNSIDGATGRGLSRNIRDAYSFICNNYNFEGGNDEIHLVGFSRGAFTVRCVASLIDSIGLLTKPGLVHLHDLYHSWEKLDNNKEDLISQVTELEEKGLLRRKIQVEACAVWDTVSALGVPIPFGIPQPKSPKLAFVDAEVPHTVKNAFHALALHERRKHFKPLLWHSPSQDHINLRQCWFWGVHSDVGGGYEDAGLANLALIWMVAQFQRATKLHFNMDTLLRFLIPDKLIESTTGRNLHISTSVFGIQYGYQERNIRIRSKIDKGT</sequence>